<evidence type="ECO:0000313" key="4">
    <source>
        <dbReference type="Proteomes" id="UP000266091"/>
    </source>
</evidence>
<comment type="caution">
    <text evidence="3">The sequence shown here is derived from an EMBL/GenBank/DDBJ whole genome shotgun (WGS) entry which is preliminary data.</text>
</comment>
<dbReference type="Proteomes" id="UP000266091">
    <property type="component" value="Unassembled WGS sequence"/>
</dbReference>
<proteinExistence type="predicted"/>
<feature type="domain" description="DUF4431" evidence="2">
    <location>
        <begin position="83"/>
        <end position="129"/>
    </location>
</feature>
<keyword evidence="4" id="KW-1185">Reference proteome</keyword>
<feature type="chain" id="PRO_5030071273" description="DUF4431 domain-containing protein" evidence="1">
    <location>
        <begin position="21"/>
        <end position="139"/>
    </location>
</feature>
<dbReference type="RefSeq" id="WP_116269925.1">
    <property type="nucleotide sequence ID" value="NZ_BGZJ01000001.1"/>
</dbReference>
<name>A0A388SDP7_9BURK</name>
<evidence type="ECO:0000313" key="3">
    <source>
        <dbReference type="EMBL" id="GBO93571.1"/>
    </source>
</evidence>
<sequence>MYRWLLAGLLGLTFTLSASAATYRYGTPVSVTGTLGSRQGVDCCNMGKEEVVEFPAIILDHPINTIPADRQDEEGPVNGVLIMQLVMGNDSQWKFYKNNQGHRARLTCSMFVAQTGHHLTQVLCNVDSMKKASPKDTFR</sequence>
<organism evidence="3 4">
    <name type="scientific">Mesosutterella multiformis</name>
    <dbReference type="NCBI Taxonomy" id="2259133"/>
    <lineage>
        <taxon>Bacteria</taxon>
        <taxon>Pseudomonadati</taxon>
        <taxon>Pseudomonadota</taxon>
        <taxon>Betaproteobacteria</taxon>
        <taxon>Burkholderiales</taxon>
        <taxon>Sutterellaceae</taxon>
        <taxon>Mesosutterella</taxon>
    </lineage>
</organism>
<gene>
    <name evidence="3" type="ORF">MESMUL_09250</name>
</gene>
<accession>A0A401LJD8</accession>
<dbReference type="OrthoDB" id="8611466at2"/>
<evidence type="ECO:0000259" key="2">
    <source>
        <dbReference type="Pfam" id="PF14485"/>
    </source>
</evidence>
<dbReference type="AlphaFoldDB" id="A0A388SDP7"/>
<reference evidence="3 4" key="1">
    <citation type="journal article" date="2018" name="Int. J. Syst. Evol. Microbiol.">
        <title>Mesosutterella multiformis gen. nov., sp. nov., a member of the family Sutterellaceae and Sutterella megalosphaeroides sp. nov., isolated from human faeces.</title>
        <authorList>
            <person name="Sakamoto M."/>
            <person name="Ikeyama N."/>
            <person name="Kunihiro T."/>
            <person name="Iino T."/>
            <person name="Yuki M."/>
            <person name="Ohkuma M."/>
        </authorList>
    </citation>
    <scope>NUCLEOTIDE SEQUENCE [LARGE SCALE GENOMIC DNA]</scope>
    <source>
        <strain evidence="3 4">4NBBH2</strain>
    </source>
</reference>
<dbReference type="EMBL" id="BGZJ01000001">
    <property type="protein sequence ID" value="GBO93571.1"/>
    <property type="molecule type" value="Genomic_DNA"/>
</dbReference>
<keyword evidence="1" id="KW-0732">Signal</keyword>
<accession>A0A388SDP7</accession>
<protein>
    <recommendedName>
        <fullName evidence="2">DUF4431 domain-containing protein</fullName>
    </recommendedName>
</protein>
<dbReference type="Pfam" id="PF14485">
    <property type="entry name" value="DUF4431"/>
    <property type="match status" value="1"/>
</dbReference>
<feature type="signal peptide" evidence="1">
    <location>
        <begin position="1"/>
        <end position="20"/>
    </location>
</feature>
<dbReference type="InterPro" id="IPR027826">
    <property type="entry name" value="DUF4431"/>
</dbReference>
<evidence type="ECO:0000256" key="1">
    <source>
        <dbReference type="SAM" id="SignalP"/>
    </source>
</evidence>